<proteinExistence type="predicted"/>
<name>A0A8A4XD67_9VIRU</name>
<organism evidence="1">
    <name type="scientific">Phoenicurus auroreus ambidensovirus</name>
    <dbReference type="NCBI Taxonomy" id="2794456"/>
    <lineage>
        <taxon>Viruses</taxon>
        <taxon>Monodnaviria</taxon>
        <taxon>Shotokuvirae</taxon>
        <taxon>Cossaviricota</taxon>
        <taxon>Quintoviricetes</taxon>
        <taxon>Piccovirales</taxon>
        <taxon>Parvoviridae</taxon>
        <taxon>Densovirinae</taxon>
        <taxon>Ambidensovirus</taxon>
    </lineage>
</organism>
<accession>A0A8A4XD67</accession>
<dbReference type="EMBL" id="MW046340">
    <property type="protein sequence ID" value="QTE03704.1"/>
    <property type="molecule type" value="Genomic_DNA"/>
</dbReference>
<reference evidence="1" key="1">
    <citation type="submission" date="2020-09" db="EMBL/GenBank/DDBJ databases">
        <authorList>
            <person name="Dai Z."/>
            <person name="Yang S."/>
            <person name="Zhang W."/>
        </authorList>
    </citation>
    <scope>NUCLEOTIDE SEQUENCE</scope>
    <source>
        <strain evidence="1">Hbll69par071</strain>
    </source>
</reference>
<reference evidence="1" key="2">
    <citation type="journal article" date="2022" name="Gigascience">
        <title>Parvovirus dark matter in the cloaca of wild birds.</title>
        <authorList>
            <person name="Dai Z."/>
            <person name="Wang H."/>
            <person name="Wu H."/>
            <person name="Zhang Q."/>
            <person name="Ji L."/>
            <person name="Wang X."/>
            <person name="Shen Q."/>
            <person name="Yang S."/>
            <person name="Ma X."/>
            <person name="Shan T."/>
            <person name="Zhang W."/>
        </authorList>
    </citation>
    <scope>NUCLEOTIDE SEQUENCE</scope>
    <source>
        <strain evidence="1">Hbll69par071</strain>
    </source>
</reference>
<evidence type="ECO:0000313" key="1">
    <source>
        <dbReference type="EMBL" id="QTE03704.1"/>
    </source>
</evidence>
<sequence length="192" mass="23049">MAPVLKKSPKRLERLARRVVNEHVHTETKIFDLPIPKVLQRKCGSTYLKDKFMCTESIAPLEEDDINQWFEEPFVKISNDEWLTIQSWCYGVPHWAFDKNHIRLVYFTEKNGSDRFCWDCIHTKYSSREKNVTIQKWTECDFATGEELIDHMQCLSMWCNYCCTTSLFYIEDYPWRSQHIWCCREQLSEVTL</sequence>
<protein>
    <submittedName>
        <fullName evidence="1">Nonstructural protein 3</fullName>
    </submittedName>
</protein>